<dbReference type="GO" id="GO:0000175">
    <property type="term" value="F:3'-5'-RNA exonuclease activity"/>
    <property type="evidence" value="ECO:0007669"/>
    <property type="project" value="TreeGrafter"/>
</dbReference>
<accession>A0A0G1L7P3</accession>
<reference evidence="4 5" key="1">
    <citation type="journal article" date="2015" name="Nature">
        <title>rRNA introns, odd ribosomes, and small enigmatic genomes across a large radiation of phyla.</title>
        <authorList>
            <person name="Brown C.T."/>
            <person name="Hug L.A."/>
            <person name="Thomas B.C."/>
            <person name="Sharon I."/>
            <person name="Castelle C.J."/>
            <person name="Singh A."/>
            <person name="Wilkins M.J."/>
            <person name="Williams K.H."/>
            <person name="Banfield J.F."/>
        </authorList>
    </citation>
    <scope>NUCLEOTIDE SEQUENCE [LARGE SCALE GENOMIC DNA]</scope>
</reference>
<dbReference type="InterPro" id="IPR012162">
    <property type="entry name" value="PNPase"/>
</dbReference>
<dbReference type="GO" id="GO:0003723">
    <property type="term" value="F:RNA binding"/>
    <property type="evidence" value="ECO:0007669"/>
    <property type="project" value="UniProtKB-KW"/>
</dbReference>
<protein>
    <submittedName>
        <fullName evidence="4">Polyribonucleotide nucleotidyltransferase</fullName>
    </submittedName>
</protein>
<dbReference type="PANTHER" id="PTHR11252:SF0">
    <property type="entry name" value="POLYRIBONUCLEOTIDE NUCLEOTIDYLTRANSFERASE 1, MITOCHONDRIAL"/>
    <property type="match status" value="1"/>
</dbReference>
<gene>
    <name evidence="4" type="ORF">UW92_C0007G0001</name>
</gene>
<dbReference type="Proteomes" id="UP000033966">
    <property type="component" value="Unassembled WGS sequence"/>
</dbReference>
<evidence type="ECO:0000259" key="3">
    <source>
        <dbReference type="Pfam" id="PF01138"/>
    </source>
</evidence>
<dbReference type="GO" id="GO:0004654">
    <property type="term" value="F:polyribonucleotide nucleotidyltransferase activity"/>
    <property type="evidence" value="ECO:0007669"/>
    <property type="project" value="InterPro"/>
</dbReference>
<dbReference type="InterPro" id="IPR001247">
    <property type="entry name" value="ExoRNase_PH_dom1"/>
</dbReference>
<dbReference type="InterPro" id="IPR027408">
    <property type="entry name" value="PNPase/RNase_PH_dom_sf"/>
</dbReference>
<dbReference type="SUPFAM" id="SSF55666">
    <property type="entry name" value="Ribonuclease PH domain 2-like"/>
    <property type="match status" value="1"/>
</dbReference>
<keyword evidence="1" id="KW-0694">RNA-binding</keyword>
<evidence type="ECO:0000256" key="2">
    <source>
        <dbReference type="SAM" id="Coils"/>
    </source>
</evidence>
<feature type="non-terminal residue" evidence="4">
    <location>
        <position position="294"/>
    </location>
</feature>
<dbReference type="Pfam" id="PF01138">
    <property type="entry name" value="RNase_PH"/>
    <property type="match status" value="1"/>
</dbReference>
<keyword evidence="2" id="KW-0175">Coiled coil</keyword>
<dbReference type="AlphaFoldDB" id="A0A0G1L7P3"/>
<name>A0A0G1L7P3_9BACT</name>
<evidence type="ECO:0000313" key="4">
    <source>
        <dbReference type="EMBL" id="KKT91955.1"/>
    </source>
</evidence>
<proteinExistence type="predicted"/>
<dbReference type="PATRIC" id="fig|1618662.3.peg.194"/>
<keyword evidence="4" id="KW-0808">Transferase</keyword>
<dbReference type="PANTHER" id="PTHR11252">
    <property type="entry name" value="POLYRIBONUCLEOTIDE NUCLEOTIDYLTRANSFERASE"/>
    <property type="match status" value="1"/>
</dbReference>
<dbReference type="InterPro" id="IPR036345">
    <property type="entry name" value="ExoRNase_PH_dom2_sf"/>
</dbReference>
<dbReference type="EMBL" id="LCKF01000007">
    <property type="protein sequence ID" value="KKT91955.1"/>
    <property type="molecule type" value="Genomic_DNA"/>
</dbReference>
<comment type="caution">
    <text evidence="4">The sequence shown here is derived from an EMBL/GenBank/DDBJ whole genome shotgun (WGS) entry which is preliminary data.</text>
</comment>
<dbReference type="InterPro" id="IPR020568">
    <property type="entry name" value="Ribosomal_Su5_D2-typ_SF"/>
</dbReference>
<dbReference type="GO" id="GO:0005829">
    <property type="term" value="C:cytosol"/>
    <property type="evidence" value="ECO:0007669"/>
    <property type="project" value="TreeGrafter"/>
</dbReference>
<organism evidence="4 5">
    <name type="scientific">Candidatus Jorgensenbacteria bacterium GW2011_GWA2_45_13</name>
    <dbReference type="NCBI Taxonomy" id="1618662"/>
    <lineage>
        <taxon>Bacteria</taxon>
        <taxon>Candidatus Joergenseniibacteriota</taxon>
    </lineage>
</organism>
<evidence type="ECO:0000313" key="5">
    <source>
        <dbReference type="Proteomes" id="UP000033966"/>
    </source>
</evidence>
<dbReference type="GO" id="GO:0006402">
    <property type="term" value="P:mRNA catabolic process"/>
    <property type="evidence" value="ECO:0007669"/>
    <property type="project" value="InterPro"/>
</dbReference>
<evidence type="ECO:0000256" key="1">
    <source>
        <dbReference type="ARBA" id="ARBA00022884"/>
    </source>
</evidence>
<dbReference type="SUPFAM" id="SSF54211">
    <property type="entry name" value="Ribosomal protein S5 domain 2-like"/>
    <property type="match status" value="1"/>
</dbReference>
<feature type="coiled-coil region" evidence="2">
    <location>
        <begin position="261"/>
        <end position="288"/>
    </location>
</feature>
<dbReference type="Gene3D" id="3.30.230.70">
    <property type="entry name" value="GHMP Kinase, N-terminal domain"/>
    <property type="match status" value="1"/>
</dbReference>
<feature type="domain" description="Exoribonuclease phosphorolytic" evidence="3">
    <location>
        <begin position="30"/>
        <end position="159"/>
    </location>
</feature>
<sequence>MGVLHEDNNRKNNYMTLHRKKFETKLFGDPISFEVSELAGQANAAVIGRHGETVVLATVVMGKQNREGDFFPLTVDYEERYYAAGKILGSRFVRREGRPSDDATLSARLIDRTIRPLFDHRLRREVQVVVTILSYDGKHNPNTIALLSASTALAISDVPWGGPVAGVELNNVEEDEKRPYHAFFAGQEDFINMIELEGNEVDEEEVKILFDTAHKEVQRLVEFQNGIVKEIGKSKQEIIFTEPDPKTVEKVRNFITPRLAKAMKEKTLNELKTELEEHLEEDEEFAEKKPEIDP</sequence>